<evidence type="ECO:0000313" key="2">
    <source>
        <dbReference type="Proteomes" id="UP000196536"/>
    </source>
</evidence>
<accession>A0A1Z9Z1L1</accession>
<dbReference type="EMBL" id="NEXX01000001">
    <property type="protein sequence ID" value="OUY08335.1"/>
    <property type="molecule type" value="Genomic_DNA"/>
</dbReference>
<evidence type="ECO:0000313" key="1">
    <source>
        <dbReference type="EMBL" id="OUY08335.1"/>
    </source>
</evidence>
<keyword evidence="2" id="KW-1185">Reference proteome</keyword>
<evidence type="ECO:0008006" key="3">
    <source>
        <dbReference type="Google" id="ProtNLM"/>
    </source>
</evidence>
<dbReference type="Proteomes" id="UP000196536">
    <property type="component" value="Unassembled WGS sequence"/>
</dbReference>
<comment type="caution">
    <text evidence="1">The sequence shown here is derived from an EMBL/GenBank/DDBJ whole genome shotgun (WGS) entry which is preliminary data.</text>
</comment>
<proteinExistence type="predicted"/>
<protein>
    <recommendedName>
        <fullName evidence="3">DdrR</fullName>
    </recommendedName>
</protein>
<dbReference type="AlphaFoldDB" id="A0A1Z9Z1L1"/>
<dbReference type="OrthoDB" id="6700692at2"/>
<name>A0A1Z9Z1L1_9GAMM</name>
<reference evidence="1 2" key="1">
    <citation type="submission" date="2017-05" db="EMBL/GenBank/DDBJ databases">
        <title>Acinetobacter populi ANC 5415 (= PBJ7), whole genome shotgun sequencing project.</title>
        <authorList>
            <person name="Nemec A."/>
            <person name="Radolfova-Krizova L."/>
        </authorList>
    </citation>
    <scope>NUCLEOTIDE SEQUENCE [LARGE SCALE GENOMIC DNA]</scope>
    <source>
        <strain evidence="1 2">PBJ7</strain>
    </source>
</reference>
<sequence length="83" mass="9410">MNTQRDAILGYANEQHAYYIRFIENNTVLGNCYGLFCPDPESDDAENIMMTLFLKKSFWLNGSDFQNIVKGLQPLAVDSTLIA</sequence>
<gene>
    <name evidence="1" type="ORF">CAP51_01545</name>
</gene>
<organism evidence="1 2">
    <name type="scientific">Acinetobacter populi</name>
    <dbReference type="NCBI Taxonomy" id="1582270"/>
    <lineage>
        <taxon>Bacteria</taxon>
        <taxon>Pseudomonadati</taxon>
        <taxon>Pseudomonadota</taxon>
        <taxon>Gammaproteobacteria</taxon>
        <taxon>Moraxellales</taxon>
        <taxon>Moraxellaceae</taxon>
        <taxon>Acinetobacter</taxon>
    </lineage>
</organism>
<dbReference type="RefSeq" id="WP_087618975.1">
    <property type="nucleotide sequence ID" value="NZ_JAKVJF010000001.1"/>
</dbReference>